<evidence type="ECO:0000313" key="1">
    <source>
        <dbReference type="EMBL" id="KKL09252.1"/>
    </source>
</evidence>
<dbReference type="Gene3D" id="1.50.10.100">
    <property type="entry name" value="Chondroitin AC/alginate lyase"/>
    <property type="match status" value="1"/>
</dbReference>
<comment type="caution">
    <text evidence="1">The sequence shown here is derived from an EMBL/GenBank/DDBJ whole genome shotgun (WGS) entry which is preliminary data.</text>
</comment>
<feature type="non-terminal residue" evidence="1">
    <location>
        <position position="1"/>
    </location>
</feature>
<organism evidence="1">
    <name type="scientific">marine sediment metagenome</name>
    <dbReference type="NCBI Taxonomy" id="412755"/>
    <lineage>
        <taxon>unclassified sequences</taxon>
        <taxon>metagenomes</taxon>
        <taxon>ecological metagenomes</taxon>
    </lineage>
</organism>
<proteinExistence type="predicted"/>
<dbReference type="InterPro" id="IPR008929">
    <property type="entry name" value="Chondroitin_lyas"/>
</dbReference>
<feature type="non-terminal residue" evidence="1">
    <location>
        <position position="474"/>
    </location>
</feature>
<accession>A0A0F9B642</accession>
<gene>
    <name evidence="1" type="ORF">LCGC14_2567720</name>
</gene>
<dbReference type="Gene3D" id="2.70.98.70">
    <property type="match status" value="1"/>
</dbReference>
<sequence length="474" mass="54265">SAFTAEELKRFVVQVVEGHPRLLLRSQPWEGGLSLKQFRRRVTKSPWAEGFAKMAKRAKQEAAKAAQAGKPPKWGYGRMIALYYLATGDESVIPPLVDFVMAAKPMYNCGGGLMTICQVYDWICNSPSLTERQTKAMRDHIAATALKCIKVQESGHAFCIFHHRGACGWIADAMVAGLVLHGEHPDAEKLLRLSVGYFVKNYFRGWQRLGGRWSDYFVGPRLMPTAIACWASAVATPNIYEIIRRDYGDWLQGHMYYLMAARLPSKTFSAPTAGFKHSQSQALSSSDNYMMISRGYKNPDGYAFLRWWRGKGRPKPKSFTGLHALLYDEQTDRKKPRFADNPPLTWLWGRDGNGYLQMRSKGWAPDSTVIEFRCGDYFWSHSLNCNNNSFYIYHKGHLAVQSGLYDDYYRGEHGGNYYMRTVASNSMLIHRRGEFWWAWRPKEAFGGQRLPYASGSNNFTYDEYLSRLDAKHRY</sequence>
<reference evidence="1" key="1">
    <citation type="journal article" date="2015" name="Nature">
        <title>Complex archaea that bridge the gap between prokaryotes and eukaryotes.</title>
        <authorList>
            <person name="Spang A."/>
            <person name="Saw J.H."/>
            <person name="Jorgensen S.L."/>
            <person name="Zaremba-Niedzwiedzka K."/>
            <person name="Martijn J."/>
            <person name="Lind A.E."/>
            <person name="van Eijk R."/>
            <person name="Schleper C."/>
            <person name="Guy L."/>
            <person name="Ettema T.J."/>
        </authorList>
    </citation>
    <scope>NUCLEOTIDE SEQUENCE</scope>
</reference>
<evidence type="ECO:0008006" key="2">
    <source>
        <dbReference type="Google" id="ProtNLM"/>
    </source>
</evidence>
<dbReference type="EMBL" id="LAZR01042558">
    <property type="protein sequence ID" value="KKL09252.1"/>
    <property type="molecule type" value="Genomic_DNA"/>
</dbReference>
<protein>
    <recommendedName>
        <fullName evidence="2">Heparinase II N-terminal domain-containing protein</fullName>
    </recommendedName>
</protein>
<name>A0A0F9B642_9ZZZZ</name>
<dbReference type="AlphaFoldDB" id="A0A0F9B642"/>